<comment type="caution">
    <text evidence="2">The sequence shown here is derived from an EMBL/GenBank/DDBJ whole genome shotgun (WGS) entry which is preliminary data.</text>
</comment>
<keyword evidence="1" id="KW-0732">Signal</keyword>
<dbReference type="EMBL" id="JAPQKL010000001">
    <property type="protein sequence ID" value="KAJ5146205.1"/>
    <property type="molecule type" value="Genomic_DNA"/>
</dbReference>
<dbReference type="RefSeq" id="XP_056526679.1">
    <property type="nucleotide sequence ID" value="XM_056661513.1"/>
</dbReference>
<keyword evidence="3" id="KW-1185">Reference proteome</keyword>
<reference evidence="2" key="2">
    <citation type="journal article" date="2023" name="IMA Fungus">
        <title>Comparative genomic study of the Penicillium genus elucidates a diverse pangenome and 15 lateral gene transfer events.</title>
        <authorList>
            <person name="Petersen C."/>
            <person name="Sorensen T."/>
            <person name="Nielsen M.R."/>
            <person name="Sondergaard T.E."/>
            <person name="Sorensen J.L."/>
            <person name="Fitzpatrick D.A."/>
            <person name="Frisvad J.C."/>
            <person name="Nielsen K.L."/>
        </authorList>
    </citation>
    <scope>NUCLEOTIDE SEQUENCE</scope>
    <source>
        <strain evidence="2">IBT 22155</strain>
    </source>
</reference>
<protein>
    <submittedName>
        <fullName evidence="2">Uncharacterized protein</fullName>
    </submittedName>
</protein>
<dbReference type="OrthoDB" id="10629934at2759"/>
<feature type="signal peptide" evidence="1">
    <location>
        <begin position="1"/>
        <end position="18"/>
    </location>
</feature>
<evidence type="ECO:0000256" key="1">
    <source>
        <dbReference type="SAM" id="SignalP"/>
    </source>
</evidence>
<sequence length="202" mass="22043">MKVLSLAMAFVFAALAAAGPVDQSSGNKVAERQGIEDFEHTALTGLDVNSSLTGMDVNSLAKWVEREKFGDIEDFEHTALTGLDVDSPLTGLDVDTLTSMGVNRIMMDVNRISRVSDDPWLKSDDFEHTALTGMDVNSPAPLTGLDVDKLTEMDVNSSADSKVRLVRLPSAMLTKVYSLRSVQLLIPSVAWTLPLIYLFPPW</sequence>
<accession>A0A9W9HI11</accession>
<reference evidence="2" key="1">
    <citation type="submission" date="2022-11" db="EMBL/GenBank/DDBJ databases">
        <authorList>
            <person name="Petersen C."/>
        </authorList>
    </citation>
    <scope>NUCLEOTIDE SEQUENCE</scope>
    <source>
        <strain evidence="2">IBT 22155</strain>
    </source>
</reference>
<dbReference type="AlphaFoldDB" id="A0A9W9HI11"/>
<proteinExistence type="predicted"/>
<evidence type="ECO:0000313" key="2">
    <source>
        <dbReference type="EMBL" id="KAJ5146205.1"/>
    </source>
</evidence>
<name>A0A9W9HI11_9EURO</name>
<dbReference type="Proteomes" id="UP001149079">
    <property type="component" value="Unassembled WGS sequence"/>
</dbReference>
<gene>
    <name evidence="2" type="ORF">N7515_000769</name>
</gene>
<dbReference type="GeneID" id="81400683"/>
<organism evidence="2 3">
    <name type="scientific">Penicillium bovifimosum</name>
    <dbReference type="NCBI Taxonomy" id="126998"/>
    <lineage>
        <taxon>Eukaryota</taxon>
        <taxon>Fungi</taxon>
        <taxon>Dikarya</taxon>
        <taxon>Ascomycota</taxon>
        <taxon>Pezizomycotina</taxon>
        <taxon>Eurotiomycetes</taxon>
        <taxon>Eurotiomycetidae</taxon>
        <taxon>Eurotiales</taxon>
        <taxon>Aspergillaceae</taxon>
        <taxon>Penicillium</taxon>
    </lineage>
</organism>
<feature type="chain" id="PRO_5040798493" evidence="1">
    <location>
        <begin position="19"/>
        <end position="202"/>
    </location>
</feature>
<evidence type="ECO:0000313" key="3">
    <source>
        <dbReference type="Proteomes" id="UP001149079"/>
    </source>
</evidence>